<dbReference type="NCBIfam" id="TIGR01120">
    <property type="entry name" value="rpiB"/>
    <property type="match status" value="1"/>
</dbReference>
<sequence>MRGSILFWPDVTRSTVYISLKKRSIGWVARDLGSCAVNSPQIRTIAIGSDHAGFELKAHLIEVLTKAGHKVDDHGTHSTESVDYPPICAAVGRAVRDGKADMGIVLGGSGQGEQIAANKVRGVRAALCNDVYLAEMARSHNNANVLSMGGRVVTFELADEILNVFLTTPFEGGRHDRRVAQLTEIEEQEGN</sequence>
<reference evidence="2" key="1">
    <citation type="submission" date="2020-05" db="EMBL/GenBank/DDBJ databases">
        <authorList>
            <person name="Chiriac C."/>
            <person name="Salcher M."/>
            <person name="Ghai R."/>
            <person name="Kavagutti S V."/>
        </authorList>
    </citation>
    <scope>NUCLEOTIDE SEQUENCE</scope>
</reference>
<dbReference type="GO" id="GO:0009052">
    <property type="term" value="P:pentose-phosphate shunt, non-oxidative branch"/>
    <property type="evidence" value="ECO:0007669"/>
    <property type="project" value="TreeGrafter"/>
</dbReference>
<accession>A0A6J7GNZ8</accession>
<dbReference type="EMBL" id="CAFBMJ010000070">
    <property type="protein sequence ID" value="CAB4905943.1"/>
    <property type="molecule type" value="Genomic_DNA"/>
</dbReference>
<evidence type="ECO:0000256" key="1">
    <source>
        <dbReference type="ARBA" id="ARBA00023235"/>
    </source>
</evidence>
<organism evidence="2">
    <name type="scientific">freshwater metagenome</name>
    <dbReference type="NCBI Taxonomy" id="449393"/>
    <lineage>
        <taxon>unclassified sequences</taxon>
        <taxon>metagenomes</taxon>
        <taxon>ecological metagenomes</taxon>
    </lineage>
</organism>
<keyword evidence="1" id="KW-0413">Isomerase</keyword>
<dbReference type="InterPro" id="IPR004785">
    <property type="entry name" value="RpiB"/>
</dbReference>
<gene>
    <name evidence="2" type="ORF">UFOPK3573_00916</name>
</gene>
<dbReference type="NCBIfam" id="NF004051">
    <property type="entry name" value="PRK05571.1"/>
    <property type="match status" value="1"/>
</dbReference>
<dbReference type="Pfam" id="PF02502">
    <property type="entry name" value="LacAB_rpiB"/>
    <property type="match status" value="1"/>
</dbReference>
<dbReference type="NCBIfam" id="TIGR00689">
    <property type="entry name" value="rpiB_lacA_lacB"/>
    <property type="match status" value="1"/>
</dbReference>
<evidence type="ECO:0000313" key="2">
    <source>
        <dbReference type="EMBL" id="CAB4905943.1"/>
    </source>
</evidence>
<dbReference type="GO" id="GO:0019316">
    <property type="term" value="P:D-allose catabolic process"/>
    <property type="evidence" value="ECO:0007669"/>
    <property type="project" value="TreeGrafter"/>
</dbReference>
<protein>
    <submittedName>
        <fullName evidence="2">Unannotated protein</fullName>
    </submittedName>
</protein>
<dbReference type="AlphaFoldDB" id="A0A6J7GNZ8"/>
<dbReference type="InterPro" id="IPR036569">
    <property type="entry name" value="RpiB_LacA_LacB_sf"/>
</dbReference>
<dbReference type="InterPro" id="IPR003500">
    <property type="entry name" value="RpiB_LacA_LacB"/>
</dbReference>
<proteinExistence type="predicted"/>
<dbReference type="SUPFAM" id="SSF89623">
    <property type="entry name" value="Ribose/Galactose isomerase RpiB/AlsB"/>
    <property type="match status" value="1"/>
</dbReference>
<dbReference type="GO" id="GO:0004751">
    <property type="term" value="F:ribose-5-phosphate isomerase activity"/>
    <property type="evidence" value="ECO:0007669"/>
    <property type="project" value="TreeGrafter"/>
</dbReference>
<dbReference type="PANTHER" id="PTHR30345">
    <property type="entry name" value="RIBOSE-5-PHOSPHATE ISOMERASE B"/>
    <property type="match status" value="1"/>
</dbReference>
<name>A0A6J7GNZ8_9ZZZZ</name>
<dbReference type="PANTHER" id="PTHR30345:SF0">
    <property type="entry name" value="DNA DAMAGE-REPAIR_TOLERATION PROTEIN DRT102"/>
    <property type="match status" value="1"/>
</dbReference>
<dbReference type="Gene3D" id="3.40.1400.10">
    <property type="entry name" value="Sugar-phosphate isomerase, RpiB/LacA/LacB"/>
    <property type="match status" value="1"/>
</dbReference>